<evidence type="ECO:0000256" key="3">
    <source>
        <dbReference type="SAM" id="MobiDB-lite"/>
    </source>
</evidence>
<evidence type="ECO:0000313" key="6">
    <source>
        <dbReference type="Proteomes" id="UP001150924"/>
    </source>
</evidence>
<comment type="caution">
    <text evidence="5">The sequence shown here is derived from an EMBL/GenBank/DDBJ whole genome shotgun (WGS) entry which is preliminary data.</text>
</comment>
<dbReference type="SUPFAM" id="SSF55729">
    <property type="entry name" value="Acyl-CoA N-acyltransferases (Nat)"/>
    <property type="match status" value="1"/>
</dbReference>
<protein>
    <submittedName>
        <fullName evidence="5">GNAT family N-acetyltransferase</fullName>
    </submittedName>
</protein>
<keyword evidence="2" id="KW-0012">Acyltransferase</keyword>
<feature type="compositionally biased region" description="Basic and acidic residues" evidence="3">
    <location>
        <begin position="1"/>
        <end position="10"/>
    </location>
</feature>
<dbReference type="PANTHER" id="PTHR43877">
    <property type="entry name" value="AMINOALKYLPHOSPHONATE N-ACETYLTRANSFERASE-RELATED-RELATED"/>
    <property type="match status" value="1"/>
</dbReference>
<accession>A0A9X3EZA2</accession>
<feature type="domain" description="N-acetyltransferase" evidence="4">
    <location>
        <begin position="1"/>
        <end position="155"/>
    </location>
</feature>
<dbReference type="InterPro" id="IPR000182">
    <property type="entry name" value="GNAT_dom"/>
</dbReference>
<sequence>MRSARRDLLPSRHGPRAPARGPRRLRDLRPPLPRARHGRPDPSPAHWAAEIVPDTWLFEQDGEAVGYLFFERLDGVGYIRHVVVAPEHRGQGVGLAMLRAAAAELRAAGCATWCLNVKPGNLPAVGLYQRLGMREAYRSTALRFAWAQTDALPAPGRALETRAIEPGDDAAIEAAFALPRGQLAGGRAAKRVLLRLVDPAEPSAVHLGFASFNPDFPGAFPFRVAEPEFAAPLLAGLRPHARPDKPDMGIVAEADPGLTARMVAVGARVHLEFSHFKGQVPTDMS</sequence>
<dbReference type="InterPro" id="IPR016181">
    <property type="entry name" value="Acyl_CoA_acyltransferase"/>
</dbReference>
<evidence type="ECO:0000259" key="4">
    <source>
        <dbReference type="PROSITE" id="PS51186"/>
    </source>
</evidence>
<organism evidence="5 6">
    <name type="scientific">Nannocystis pusilla</name>
    <dbReference type="NCBI Taxonomy" id="889268"/>
    <lineage>
        <taxon>Bacteria</taxon>
        <taxon>Pseudomonadati</taxon>
        <taxon>Myxococcota</taxon>
        <taxon>Polyangia</taxon>
        <taxon>Nannocystales</taxon>
        <taxon>Nannocystaceae</taxon>
        <taxon>Nannocystis</taxon>
    </lineage>
</organism>
<dbReference type="Gene3D" id="3.40.630.30">
    <property type="match status" value="1"/>
</dbReference>
<dbReference type="GO" id="GO:0016747">
    <property type="term" value="F:acyltransferase activity, transferring groups other than amino-acyl groups"/>
    <property type="evidence" value="ECO:0007669"/>
    <property type="project" value="InterPro"/>
</dbReference>
<dbReference type="AlphaFoldDB" id="A0A9X3EZA2"/>
<dbReference type="EMBL" id="JAPNKE010000002">
    <property type="protein sequence ID" value="MCY1012240.1"/>
    <property type="molecule type" value="Genomic_DNA"/>
</dbReference>
<evidence type="ECO:0000256" key="2">
    <source>
        <dbReference type="ARBA" id="ARBA00023315"/>
    </source>
</evidence>
<dbReference type="PROSITE" id="PS51186">
    <property type="entry name" value="GNAT"/>
    <property type="match status" value="1"/>
</dbReference>
<dbReference type="Proteomes" id="UP001150924">
    <property type="component" value="Unassembled WGS sequence"/>
</dbReference>
<gene>
    <name evidence="5" type="ORF">OV079_43250</name>
</gene>
<keyword evidence="1" id="KW-0808">Transferase</keyword>
<dbReference type="Pfam" id="PF00583">
    <property type="entry name" value="Acetyltransf_1"/>
    <property type="match status" value="1"/>
</dbReference>
<reference evidence="5" key="1">
    <citation type="submission" date="2022-11" db="EMBL/GenBank/DDBJ databases">
        <title>Minimal conservation of predation-associated metabolite biosynthetic gene clusters underscores biosynthetic potential of Myxococcota including descriptions for ten novel species: Archangium lansinium sp. nov., Myxococcus landrumus sp. nov., Nannocystis bai.</title>
        <authorList>
            <person name="Ahearne A."/>
            <person name="Stevens C."/>
            <person name="Phillips K."/>
        </authorList>
    </citation>
    <scope>NUCLEOTIDE SEQUENCE</scope>
    <source>
        <strain evidence="5">Na p29</strain>
    </source>
</reference>
<dbReference type="CDD" id="cd04301">
    <property type="entry name" value="NAT_SF"/>
    <property type="match status" value="1"/>
</dbReference>
<evidence type="ECO:0000256" key="1">
    <source>
        <dbReference type="ARBA" id="ARBA00022679"/>
    </source>
</evidence>
<proteinExistence type="predicted"/>
<dbReference type="InterPro" id="IPR050832">
    <property type="entry name" value="Bact_Acetyltransf"/>
</dbReference>
<keyword evidence="6" id="KW-1185">Reference proteome</keyword>
<name>A0A9X3EZA2_9BACT</name>
<feature type="region of interest" description="Disordered" evidence="3">
    <location>
        <begin position="1"/>
        <end position="45"/>
    </location>
</feature>
<evidence type="ECO:0000313" key="5">
    <source>
        <dbReference type="EMBL" id="MCY1012240.1"/>
    </source>
</evidence>
<dbReference type="RefSeq" id="WP_267778782.1">
    <property type="nucleotide sequence ID" value="NZ_JAPNKE010000002.1"/>
</dbReference>
<dbReference type="PANTHER" id="PTHR43877:SF2">
    <property type="entry name" value="AMINOALKYLPHOSPHONATE N-ACETYLTRANSFERASE-RELATED"/>
    <property type="match status" value="1"/>
</dbReference>